<sequence>VRNLAPRGGWQHDLVDALGGLQPLSAQQRSLPLAQVQLACFDTLHAVTAPQPSLNPRFEKNSCRFENITLGNAISIKVCDRPSLIRRQRPVLGEAELLVEKVPSTCPIYVWVPLHLPRERITKAARAAAKAGAMAGEPWSAVNTQGPSLAARQRQQVSMMFGGMGVDAAVQVFLRLQISRPPASGLRVGLTLDLAGIGVCARTSMSELFNFTVQRVRASMLQTVRDLQLTAAINAVQLDNQLLETLRPVVLSPSDVSSTSISGQ</sequence>
<accession>A0A699YRV0</accession>
<dbReference type="EMBL" id="BLLF01000457">
    <property type="protein sequence ID" value="GFH11995.1"/>
    <property type="molecule type" value="Genomic_DNA"/>
</dbReference>
<keyword evidence="2" id="KW-1185">Reference proteome</keyword>
<reference evidence="1 2" key="1">
    <citation type="submission" date="2020-02" db="EMBL/GenBank/DDBJ databases">
        <title>Draft genome sequence of Haematococcus lacustris strain NIES-144.</title>
        <authorList>
            <person name="Morimoto D."/>
            <person name="Nakagawa S."/>
            <person name="Yoshida T."/>
            <person name="Sawayama S."/>
        </authorList>
    </citation>
    <scope>NUCLEOTIDE SEQUENCE [LARGE SCALE GENOMIC DNA]</scope>
    <source>
        <strain evidence="1 2">NIES-144</strain>
    </source>
</reference>
<evidence type="ECO:0000313" key="1">
    <source>
        <dbReference type="EMBL" id="GFH11995.1"/>
    </source>
</evidence>
<dbReference type="Proteomes" id="UP000485058">
    <property type="component" value="Unassembled WGS sequence"/>
</dbReference>
<gene>
    <name evidence="1" type="ORF">HaLaN_07607</name>
</gene>
<organism evidence="1 2">
    <name type="scientific">Haematococcus lacustris</name>
    <name type="common">Green alga</name>
    <name type="synonym">Haematococcus pluvialis</name>
    <dbReference type="NCBI Taxonomy" id="44745"/>
    <lineage>
        <taxon>Eukaryota</taxon>
        <taxon>Viridiplantae</taxon>
        <taxon>Chlorophyta</taxon>
        <taxon>core chlorophytes</taxon>
        <taxon>Chlorophyceae</taxon>
        <taxon>CS clade</taxon>
        <taxon>Chlamydomonadales</taxon>
        <taxon>Haematococcaceae</taxon>
        <taxon>Haematococcus</taxon>
    </lineage>
</organism>
<feature type="non-terminal residue" evidence="1">
    <location>
        <position position="1"/>
    </location>
</feature>
<protein>
    <submittedName>
        <fullName evidence="1">Uncharacterized protein</fullName>
    </submittedName>
</protein>
<name>A0A699YRV0_HAELA</name>
<proteinExistence type="predicted"/>
<evidence type="ECO:0000313" key="2">
    <source>
        <dbReference type="Proteomes" id="UP000485058"/>
    </source>
</evidence>
<dbReference type="AlphaFoldDB" id="A0A699YRV0"/>
<comment type="caution">
    <text evidence="1">The sequence shown here is derived from an EMBL/GenBank/DDBJ whole genome shotgun (WGS) entry which is preliminary data.</text>
</comment>